<feature type="chain" id="PRO_5024990263" evidence="2">
    <location>
        <begin position="19"/>
        <end position="116"/>
    </location>
</feature>
<evidence type="ECO:0000256" key="1">
    <source>
        <dbReference type="SAM" id="MobiDB-lite"/>
    </source>
</evidence>
<feature type="compositionally biased region" description="Low complexity" evidence="1">
    <location>
        <begin position="68"/>
        <end position="89"/>
    </location>
</feature>
<feature type="region of interest" description="Disordered" evidence="1">
    <location>
        <begin position="53"/>
        <end position="116"/>
    </location>
</feature>
<evidence type="ECO:0000313" key="4">
    <source>
        <dbReference type="Proteomes" id="UP000325672"/>
    </source>
</evidence>
<accession>A0A5N6SLH7</accession>
<feature type="signal peptide" evidence="2">
    <location>
        <begin position="1"/>
        <end position="18"/>
    </location>
</feature>
<keyword evidence="4" id="KW-1185">Reference proteome</keyword>
<proteinExistence type="predicted"/>
<name>A0A5N6SLH7_ASPPS</name>
<feature type="compositionally biased region" description="Gly residues" evidence="1">
    <location>
        <begin position="90"/>
        <end position="116"/>
    </location>
</feature>
<protein>
    <submittedName>
        <fullName evidence="3">Uncharacterized protein</fullName>
    </submittedName>
</protein>
<reference evidence="3 4" key="1">
    <citation type="submission" date="2019-04" db="EMBL/GenBank/DDBJ databases">
        <title>Friends and foes A comparative genomics study of 23 Aspergillus species from section Flavi.</title>
        <authorList>
            <consortium name="DOE Joint Genome Institute"/>
            <person name="Kjaerbolling I."/>
            <person name="Vesth T."/>
            <person name="Frisvad J.C."/>
            <person name="Nybo J.L."/>
            <person name="Theobald S."/>
            <person name="Kildgaard S."/>
            <person name="Isbrandt T."/>
            <person name="Kuo A."/>
            <person name="Sato A."/>
            <person name="Lyhne E.K."/>
            <person name="Kogle M.E."/>
            <person name="Wiebenga A."/>
            <person name="Kun R.S."/>
            <person name="Lubbers R.J."/>
            <person name="Makela M.R."/>
            <person name="Barry K."/>
            <person name="Chovatia M."/>
            <person name="Clum A."/>
            <person name="Daum C."/>
            <person name="Haridas S."/>
            <person name="He G."/>
            <person name="LaButti K."/>
            <person name="Lipzen A."/>
            <person name="Mondo S."/>
            <person name="Riley R."/>
            <person name="Salamov A."/>
            <person name="Simmons B.A."/>
            <person name="Magnuson J.K."/>
            <person name="Henrissat B."/>
            <person name="Mortensen U.H."/>
            <person name="Larsen T.O."/>
            <person name="Devries R.P."/>
            <person name="Grigoriev I.V."/>
            <person name="Machida M."/>
            <person name="Baker S.E."/>
            <person name="Andersen M.R."/>
        </authorList>
    </citation>
    <scope>NUCLEOTIDE SEQUENCE [LARGE SCALE GENOMIC DNA]</scope>
    <source>
        <strain evidence="3 4">CBS 117625</strain>
    </source>
</reference>
<gene>
    <name evidence="3" type="ORF">BDV38DRAFT_285035</name>
</gene>
<dbReference type="Proteomes" id="UP000325672">
    <property type="component" value="Unassembled WGS sequence"/>
</dbReference>
<organism evidence="3 4">
    <name type="scientific">Aspergillus pseudotamarii</name>
    <dbReference type="NCBI Taxonomy" id="132259"/>
    <lineage>
        <taxon>Eukaryota</taxon>
        <taxon>Fungi</taxon>
        <taxon>Dikarya</taxon>
        <taxon>Ascomycota</taxon>
        <taxon>Pezizomycotina</taxon>
        <taxon>Eurotiomycetes</taxon>
        <taxon>Eurotiomycetidae</taxon>
        <taxon>Eurotiales</taxon>
        <taxon>Aspergillaceae</taxon>
        <taxon>Aspergillus</taxon>
        <taxon>Aspergillus subgen. Circumdati</taxon>
    </lineage>
</organism>
<dbReference type="EMBL" id="ML743594">
    <property type="protein sequence ID" value="KAE8135405.1"/>
    <property type="molecule type" value="Genomic_DNA"/>
</dbReference>
<evidence type="ECO:0000256" key="2">
    <source>
        <dbReference type="SAM" id="SignalP"/>
    </source>
</evidence>
<sequence>MKAATIISLLSVTGLVAAAPVHNGAAGGNLARADPFYTGGTTPGLTGTLSNDIIGDVMNSGETSQNHAGATGSDAGVAGATGAAGSADRYGGGGGGADGADGYGGPGGAGGADDGA</sequence>
<dbReference type="RefSeq" id="XP_031911468.1">
    <property type="nucleotide sequence ID" value="XM_032060400.1"/>
</dbReference>
<dbReference type="GeneID" id="43644610"/>
<keyword evidence="2" id="KW-0732">Signal</keyword>
<evidence type="ECO:0000313" key="3">
    <source>
        <dbReference type="EMBL" id="KAE8135405.1"/>
    </source>
</evidence>
<dbReference type="AlphaFoldDB" id="A0A5N6SLH7"/>